<evidence type="ECO:0008006" key="4">
    <source>
        <dbReference type="Google" id="ProtNLM"/>
    </source>
</evidence>
<dbReference type="Proteomes" id="UP000095209">
    <property type="component" value="Unassembled WGS sequence"/>
</dbReference>
<dbReference type="PANTHER" id="PTHR48174">
    <property type="entry name" value="DUF946 FAMILY PROTEIN"/>
    <property type="match status" value="1"/>
</dbReference>
<gene>
    <name evidence="2" type="ORF">BFG57_10940</name>
</gene>
<name>A0A1E5LIB6_9BACI</name>
<reference evidence="2 3" key="1">
    <citation type="submission" date="2016-08" db="EMBL/GenBank/DDBJ databases">
        <title>Genome of Bacillus solimangrovi GH2-4.</title>
        <authorList>
            <person name="Lim S."/>
            <person name="Kim B.-C."/>
        </authorList>
    </citation>
    <scope>NUCLEOTIDE SEQUENCE [LARGE SCALE GENOMIC DNA]</scope>
    <source>
        <strain evidence="2 3">GH2-4</strain>
    </source>
</reference>
<sequence length="442" mass="49476">MTIAKHKLSIVLLIALLLSISEILPTHAAESDQYLKISSSNRDGDLDSAKAYVQVLEYADYIGLNYRFFYPYNGNIGGAGIFPSGAHAGDWEGVKIVVNKRTNEIESILPSSHESEHDWQNASVFEFENGHPVVYSAEQSHANYWTTGKHTRLNGFGNDYTNKGALWNIPENNFIIFNKQNTPWMDFSGRWGDSGNENNDDCGFSCPNSPKFSIGKGWFRDVTNAQSNSEITNLGNNDVISAYTYAKDFAPRVYLQSNELYFPSTVEWFLKRAQLKEDGKVLLDKGKVNGWSVVGKSPDNISLDITNFNLSNHSDFIPRPEEDRADSFELVAEGNNTVDYVNKTLYFDPDGNSYTFGIWLKAADSSETQTVSLRLRSQGNNNDGNGDNDKIATFDVTNDWEFYSVTQLFDVPADWIRTTIYPAGKENGTGSVLVSNPKLIKE</sequence>
<dbReference type="AlphaFoldDB" id="A0A1E5LIB6"/>
<dbReference type="PANTHER" id="PTHR48174:SF5">
    <property type="entry name" value="VACUOLAR PROTEIN SORTING-ASSOCIATED PROTEIN 62"/>
    <property type="match status" value="1"/>
</dbReference>
<dbReference type="InterPro" id="IPR009291">
    <property type="entry name" value="Vps62"/>
</dbReference>
<evidence type="ECO:0000313" key="3">
    <source>
        <dbReference type="Proteomes" id="UP000095209"/>
    </source>
</evidence>
<dbReference type="EMBL" id="MJEH01000008">
    <property type="protein sequence ID" value="OEH93829.1"/>
    <property type="molecule type" value="Genomic_DNA"/>
</dbReference>
<accession>A0A1E5LIB6</accession>
<feature type="chain" id="PRO_5009181006" description="CBM11 domain-containing protein" evidence="1">
    <location>
        <begin position="29"/>
        <end position="442"/>
    </location>
</feature>
<dbReference type="RefSeq" id="WP_069716120.1">
    <property type="nucleotide sequence ID" value="NZ_MJEH01000008.1"/>
</dbReference>
<dbReference type="Pfam" id="PF06101">
    <property type="entry name" value="Vps62"/>
    <property type="match status" value="1"/>
</dbReference>
<organism evidence="2 3">
    <name type="scientific">Bacillus solimangrovi</name>
    <dbReference type="NCBI Taxonomy" id="1305675"/>
    <lineage>
        <taxon>Bacteria</taxon>
        <taxon>Bacillati</taxon>
        <taxon>Bacillota</taxon>
        <taxon>Bacilli</taxon>
        <taxon>Bacillales</taxon>
        <taxon>Bacillaceae</taxon>
        <taxon>Bacillus</taxon>
    </lineage>
</organism>
<keyword evidence="3" id="KW-1185">Reference proteome</keyword>
<keyword evidence="1" id="KW-0732">Signal</keyword>
<protein>
    <recommendedName>
        <fullName evidence="4">CBM11 domain-containing protein</fullName>
    </recommendedName>
</protein>
<feature type="signal peptide" evidence="1">
    <location>
        <begin position="1"/>
        <end position="28"/>
    </location>
</feature>
<evidence type="ECO:0000256" key="1">
    <source>
        <dbReference type="SAM" id="SignalP"/>
    </source>
</evidence>
<proteinExistence type="predicted"/>
<comment type="caution">
    <text evidence="2">The sequence shown here is derived from an EMBL/GenBank/DDBJ whole genome shotgun (WGS) entry which is preliminary data.</text>
</comment>
<dbReference type="Gene3D" id="2.60.120.260">
    <property type="entry name" value="Galactose-binding domain-like"/>
    <property type="match status" value="1"/>
</dbReference>
<evidence type="ECO:0000313" key="2">
    <source>
        <dbReference type="EMBL" id="OEH93829.1"/>
    </source>
</evidence>